<dbReference type="InterPro" id="IPR001357">
    <property type="entry name" value="BRCT_dom"/>
</dbReference>
<sequence length="369" mass="42824">MIYPKRAWKEFTSLDEKLTILRKLEIISPKSTEIKKLHYKGYYTNYSTVECDVIGYADDNEIILNVNGQLHSIHPDYFVEMQKHDRFIIVDIETPMSFSPASGIQEVAAIFVEDYKIIDSLHLKIIKDKNLATKGYGQGLLPIEENEEFKNKFKTFIKKYKCPLIAHNASFDRSFLKYWGWIDEKTKFYCSMNNIKTRYKIKNYKLVTILEYFNIKNTQSHEAMKDVLDLLEVLKITKVDKWTLLSNASSQKEIPPDNKPIKKKTPNYYISKQQKENDKKRLDLAKENIVSNVFNNKKLVFTGDMMKDRIDMMELAIKHGAITTTSISGKTDLIIAGDNPGKSKLSKAKKLNIDIISESDFWNIINNSN</sequence>
<dbReference type="Proteomes" id="UP001299068">
    <property type="component" value="Unassembled WGS sequence"/>
</dbReference>
<proteinExistence type="predicted"/>
<dbReference type="InterPro" id="IPR036397">
    <property type="entry name" value="RNaseH_sf"/>
</dbReference>
<dbReference type="Gene3D" id="3.40.50.10190">
    <property type="entry name" value="BRCT domain"/>
    <property type="match status" value="1"/>
</dbReference>
<dbReference type="InterPro" id="IPR013520">
    <property type="entry name" value="Ribonucl_H"/>
</dbReference>
<dbReference type="PROSITE" id="PS50172">
    <property type="entry name" value="BRCT"/>
    <property type="match status" value="1"/>
</dbReference>
<dbReference type="RefSeq" id="WP_221859325.1">
    <property type="nucleotide sequence ID" value="NZ_JAIKTU010000003.1"/>
</dbReference>
<dbReference type="SMART" id="SM00479">
    <property type="entry name" value="EXOIII"/>
    <property type="match status" value="1"/>
</dbReference>
<dbReference type="Pfam" id="PF00533">
    <property type="entry name" value="BRCT"/>
    <property type="match status" value="1"/>
</dbReference>
<dbReference type="InterPro" id="IPR012337">
    <property type="entry name" value="RNaseH-like_sf"/>
</dbReference>
<reference evidence="2 3" key="1">
    <citation type="journal article" date="2021" name="Cell Host Microbe">
        <title>in vivo commensal control of Clostridioides difficile virulence.</title>
        <authorList>
            <person name="Girinathan B.P."/>
            <person name="Dibenedetto N."/>
            <person name="Worley J.N."/>
            <person name="Peltier J."/>
            <person name="Arrieta-Ortiz M.L."/>
            <person name="Rupa Christinal Immanuel S."/>
            <person name="Lavin R."/>
            <person name="Delaney M.L."/>
            <person name="Cummins C."/>
            <person name="Hoffmann M."/>
            <person name="Luo Y."/>
            <person name="Gonzalez-Escalona N."/>
            <person name="Allard M."/>
            <person name="Onderdonk A.B."/>
            <person name="Gerber G.K."/>
            <person name="Sonenshein A.L."/>
            <person name="Baliga N."/>
            <person name="Dupuy B."/>
            <person name="Bry L."/>
        </authorList>
    </citation>
    <scope>NUCLEOTIDE SEQUENCE [LARGE SCALE GENOMIC DNA]</scope>
    <source>
        <strain evidence="2 3">DSM 599</strain>
    </source>
</reference>
<dbReference type="Pfam" id="PF00929">
    <property type="entry name" value="RNase_T"/>
    <property type="match status" value="1"/>
</dbReference>
<evidence type="ECO:0000259" key="1">
    <source>
        <dbReference type="PROSITE" id="PS50172"/>
    </source>
</evidence>
<evidence type="ECO:0000313" key="3">
    <source>
        <dbReference type="Proteomes" id="UP001299068"/>
    </source>
</evidence>
<dbReference type="SUPFAM" id="SSF53098">
    <property type="entry name" value="Ribonuclease H-like"/>
    <property type="match status" value="1"/>
</dbReference>
<dbReference type="CDD" id="cd06127">
    <property type="entry name" value="DEDDh"/>
    <property type="match status" value="1"/>
</dbReference>
<gene>
    <name evidence="2" type="ORF">K5V21_03760</name>
</gene>
<evidence type="ECO:0000313" key="2">
    <source>
        <dbReference type="EMBL" id="MBY0754567.1"/>
    </source>
</evidence>
<accession>A0ABS7KVE2</accession>
<comment type="caution">
    <text evidence="2">The sequence shown here is derived from an EMBL/GenBank/DDBJ whole genome shotgun (WGS) entry which is preliminary data.</text>
</comment>
<dbReference type="SMART" id="SM00292">
    <property type="entry name" value="BRCT"/>
    <property type="match status" value="1"/>
</dbReference>
<dbReference type="CDD" id="cd17748">
    <property type="entry name" value="BRCT_DNA_ligase_like"/>
    <property type="match status" value="1"/>
</dbReference>
<protein>
    <recommendedName>
        <fullName evidence="1">BRCT domain-containing protein</fullName>
    </recommendedName>
</protein>
<feature type="domain" description="BRCT" evidence="1">
    <location>
        <begin position="289"/>
        <end position="369"/>
    </location>
</feature>
<dbReference type="SUPFAM" id="SSF52113">
    <property type="entry name" value="BRCT domain"/>
    <property type="match status" value="1"/>
</dbReference>
<dbReference type="Gene3D" id="3.30.420.10">
    <property type="entry name" value="Ribonuclease H-like superfamily/Ribonuclease H"/>
    <property type="match status" value="1"/>
</dbReference>
<keyword evidence="3" id="KW-1185">Reference proteome</keyword>
<dbReference type="EMBL" id="JAIKTU010000003">
    <property type="protein sequence ID" value="MBY0754567.1"/>
    <property type="molecule type" value="Genomic_DNA"/>
</dbReference>
<organism evidence="2 3">
    <name type="scientific">Clostridium sardiniense</name>
    <name type="common">Clostridium absonum</name>
    <dbReference type="NCBI Taxonomy" id="29369"/>
    <lineage>
        <taxon>Bacteria</taxon>
        <taxon>Bacillati</taxon>
        <taxon>Bacillota</taxon>
        <taxon>Clostridia</taxon>
        <taxon>Eubacteriales</taxon>
        <taxon>Clostridiaceae</taxon>
        <taxon>Clostridium</taxon>
    </lineage>
</organism>
<name>A0ABS7KVE2_CLOSR</name>
<dbReference type="InterPro" id="IPR036420">
    <property type="entry name" value="BRCT_dom_sf"/>
</dbReference>